<keyword evidence="4" id="KW-1185">Reference proteome</keyword>
<evidence type="ECO:0000313" key="3">
    <source>
        <dbReference type="EMBL" id="MCZ4283087.1"/>
    </source>
</evidence>
<dbReference type="Proteomes" id="UP001069802">
    <property type="component" value="Unassembled WGS sequence"/>
</dbReference>
<feature type="transmembrane region" description="Helical" evidence="1">
    <location>
        <begin position="173"/>
        <end position="192"/>
    </location>
</feature>
<organism evidence="3 4">
    <name type="scientific">Kiloniella laminariae</name>
    <dbReference type="NCBI Taxonomy" id="454162"/>
    <lineage>
        <taxon>Bacteria</taxon>
        <taxon>Pseudomonadati</taxon>
        <taxon>Pseudomonadota</taxon>
        <taxon>Alphaproteobacteria</taxon>
        <taxon>Rhodospirillales</taxon>
        <taxon>Kiloniellaceae</taxon>
        <taxon>Kiloniella</taxon>
    </lineage>
</organism>
<keyword evidence="1" id="KW-0812">Transmembrane</keyword>
<feature type="transmembrane region" description="Helical" evidence="1">
    <location>
        <begin position="72"/>
        <end position="91"/>
    </location>
</feature>
<comment type="caution">
    <text evidence="3">The sequence shown here is derived from an EMBL/GenBank/DDBJ whole genome shotgun (WGS) entry which is preliminary data.</text>
</comment>
<feature type="transmembrane region" description="Helical" evidence="1">
    <location>
        <begin position="230"/>
        <end position="256"/>
    </location>
</feature>
<dbReference type="RefSeq" id="WP_269425209.1">
    <property type="nucleotide sequence ID" value="NZ_JAPWGY010000017.1"/>
</dbReference>
<feature type="transmembrane region" description="Helical" evidence="1">
    <location>
        <begin position="198"/>
        <end position="218"/>
    </location>
</feature>
<sequence>MGKLTLRHMGSLLLFLGVLMMLSDYANAAVAAEDIASRSYFAQSLYNVETSLNTVMDSIVNGNSIYTRHIRVLFFGSLVLFIVFSVTKYMFVGDIGVIIQSGVYAMLVVVIYGSYSFITTLIWEWLNEVGATLQLAMLGSDGLFAPAEYITDVVSLIILDDNSAWYEDLEQKIAVAILFAGTTVLISVASFFTAAFPMIGFIVIKPLGIFLVPTLFVERFSGFFDGFLKLLIGFGLYVIFGRIMLSVVALLIGAYMNVPFGRVPGDGQILIKVDGATDYLFLVGILLLSVALLFSIPAFIGKILGGGSFSMSGDLGSLARKAATFGRR</sequence>
<accession>A0ABT4LPM5</accession>
<gene>
    <name evidence="3" type="ORF">O4H49_20045</name>
</gene>
<name>A0ABT4LPM5_9PROT</name>
<evidence type="ECO:0000256" key="1">
    <source>
        <dbReference type="SAM" id="Phobius"/>
    </source>
</evidence>
<reference evidence="3" key="1">
    <citation type="submission" date="2022-12" db="EMBL/GenBank/DDBJ databases">
        <title>Bacterial isolates from different developmental stages of Nematostella vectensis.</title>
        <authorList>
            <person name="Fraune S."/>
        </authorList>
    </citation>
    <scope>NUCLEOTIDE SEQUENCE</scope>
    <source>
        <strain evidence="3">G21630-S1</strain>
    </source>
</reference>
<evidence type="ECO:0000313" key="4">
    <source>
        <dbReference type="Proteomes" id="UP001069802"/>
    </source>
</evidence>
<proteinExistence type="predicted"/>
<feature type="transmembrane region" description="Helical" evidence="1">
    <location>
        <begin position="103"/>
        <end position="123"/>
    </location>
</feature>
<feature type="signal peptide" evidence="2">
    <location>
        <begin position="1"/>
        <end position="28"/>
    </location>
</feature>
<keyword evidence="2" id="KW-0732">Signal</keyword>
<keyword evidence="1" id="KW-0472">Membrane</keyword>
<evidence type="ECO:0000256" key="2">
    <source>
        <dbReference type="SAM" id="SignalP"/>
    </source>
</evidence>
<keyword evidence="1" id="KW-1133">Transmembrane helix</keyword>
<feature type="chain" id="PRO_5046429476" evidence="2">
    <location>
        <begin position="29"/>
        <end position="328"/>
    </location>
</feature>
<dbReference type="EMBL" id="JAPWGY010000017">
    <property type="protein sequence ID" value="MCZ4283087.1"/>
    <property type="molecule type" value="Genomic_DNA"/>
</dbReference>
<feature type="transmembrane region" description="Helical" evidence="1">
    <location>
        <begin position="279"/>
        <end position="301"/>
    </location>
</feature>
<protein>
    <submittedName>
        <fullName evidence="3">Type IV secretion system protein</fullName>
    </submittedName>
</protein>